<evidence type="ECO:0000313" key="4">
    <source>
        <dbReference type="Proteomes" id="UP000185151"/>
    </source>
</evidence>
<protein>
    <submittedName>
        <fullName evidence="3">Peptidoglycan/LPS O-acetylase OafA/YrhL, contains acyltransferase and SGNH-hydrolase domains</fullName>
    </submittedName>
</protein>
<name>A0A1N6J685_9BURK</name>
<dbReference type="OrthoDB" id="9814807at2"/>
<keyword evidence="3" id="KW-0808">Transferase</keyword>
<feature type="domain" description="Acyltransferase 3" evidence="2">
    <location>
        <begin position="7"/>
        <end position="318"/>
    </location>
</feature>
<dbReference type="GO" id="GO:0016747">
    <property type="term" value="F:acyltransferase activity, transferring groups other than amino-acyl groups"/>
    <property type="evidence" value="ECO:0007669"/>
    <property type="project" value="InterPro"/>
</dbReference>
<dbReference type="InterPro" id="IPR050879">
    <property type="entry name" value="Acyltransferase_3"/>
</dbReference>
<keyword evidence="1" id="KW-0812">Transmembrane</keyword>
<dbReference type="RefSeq" id="WP_074296200.1">
    <property type="nucleotide sequence ID" value="NZ_FSRU01000001.1"/>
</dbReference>
<dbReference type="GO" id="GO:0016020">
    <property type="term" value="C:membrane"/>
    <property type="evidence" value="ECO:0007669"/>
    <property type="project" value="TreeGrafter"/>
</dbReference>
<feature type="transmembrane region" description="Helical" evidence="1">
    <location>
        <begin position="295"/>
        <end position="312"/>
    </location>
</feature>
<reference evidence="3 4" key="1">
    <citation type="submission" date="2016-11" db="EMBL/GenBank/DDBJ databases">
        <authorList>
            <person name="Jaros S."/>
            <person name="Januszkiewicz K."/>
            <person name="Wedrychowicz H."/>
        </authorList>
    </citation>
    <scope>NUCLEOTIDE SEQUENCE [LARGE SCALE GENOMIC DNA]</scope>
    <source>
        <strain evidence="3 4">GAS95</strain>
    </source>
</reference>
<feature type="transmembrane region" description="Helical" evidence="1">
    <location>
        <begin position="324"/>
        <end position="344"/>
    </location>
</feature>
<keyword evidence="1" id="KW-0472">Membrane</keyword>
<feature type="transmembrane region" description="Helical" evidence="1">
    <location>
        <begin position="47"/>
        <end position="66"/>
    </location>
</feature>
<feature type="transmembrane region" description="Helical" evidence="1">
    <location>
        <begin position="86"/>
        <end position="107"/>
    </location>
</feature>
<keyword evidence="1" id="KW-1133">Transmembrane helix</keyword>
<feature type="transmembrane region" description="Helical" evidence="1">
    <location>
        <begin position="144"/>
        <end position="168"/>
    </location>
</feature>
<evidence type="ECO:0000256" key="1">
    <source>
        <dbReference type="SAM" id="Phobius"/>
    </source>
</evidence>
<dbReference type="AlphaFoldDB" id="A0A1N6J685"/>
<dbReference type="PANTHER" id="PTHR23028:SF53">
    <property type="entry name" value="ACYL_TRANSF_3 DOMAIN-CONTAINING PROTEIN"/>
    <property type="match status" value="1"/>
</dbReference>
<dbReference type="GO" id="GO:0016787">
    <property type="term" value="F:hydrolase activity"/>
    <property type="evidence" value="ECO:0007669"/>
    <property type="project" value="UniProtKB-KW"/>
</dbReference>
<keyword evidence="3" id="KW-0012">Acyltransferase</keyword>
<keyword evidence="4" id="KW-1185">Reference proteome</keyword>
<dbReference type="PANTHER" id="PTHR23028">
    <property type="entry name" value="ACETYLTRANSFERASE"/>
    <property type="match status" value="1"/>
</dbReference>
<dbReference type="InterPro" id="IPR002656">
    <property type="entry name" value="Acyl_transf_3_dom"/>
</dbReference>
<dbReference type="GO" id="GO:0009103">
    <property type="term" value="P:lipopolysaccharide biosynthetic process"/>
    <property type="evidence" value="ECO:0007669"/>
    <property type="project" value="TreeGrafter"/>
</dbReference>
<sequence>MKHRVQELTGLRAIAVTMVVVGHAQRLFAGGYTGLLKPLRLFADGRLGVLVFFVLSGFLITSILQAELKSTGSIKLLPFYVKRALRIWPAFYTYLAAVVVLSMIGWIDLDRRQVLFAALHVWNYSALAGMSADNALHADGAWYLGHFWTLALEEQFYWLWPPLLFYIWRRNSQRVLVTLIFAVPLIRVATYFAAPQLRGQLSMMFHTGIDPILIGCFVALNKDRLDAWVRSWPGGPLIPTLMVLVLFVLMPVAESRLGGFWSATYGTTFEAALVGLVIVVLYYQRDFWCSRLFRTAPFVFVGTISFSLYLWQQLFANVNLPIAHAFPLGILEALGMATASYYFIEAPFLRLKDRVASRLRRLPANDAGLLTPASDGIGPKALE</sequence>
<dbReference type="Pfam" id="PF01757">
    <property type="entry name" value="Acyl_transf_3"/>
    <property type="match status" value="1"/>
</dbReference>
<feature type="transmembrane region" description="Helical" evidence="1">
    <location>
        <begin position="12"/>
        <end position="35"/>
    </location>
</feature>
<evidence type="ECO:0000259" key="2">
    <source>
        <dbReference type="Pfam" id="PF01757"/>
    </source>
</evidence>
<organism evidence="3 4">
    <name type="scientific">Paraburkholderia phenazinium</name>
    <dbReference type="NCBI Taxonomy" id="60549"/>
    <lineage>
        <taxon>Bacteria</taxon>
        <taxon>Pseudomonadati</taxon>
        <taxon>Pseudomonadota</taxon>
        <taxon>Betaproteobacteria</taxon>
        <taxon>Burkholderiales</taxon>
        <taxon>Burkholderiaceae</taxon>
        <taxon>Paraburkholderia</taxon>
    </lineage>
</organism>
<gene>
    <name evidence="3" type="ORF">SAMN05444165_2818</name>
</gene>
<feature type="transmembrane region" description="Helical" evidence="1">
    <location>
        <begin position="232"/>
        <end position="253"/>
    </location>
</feature>
<feature type="transmembrane region" description="Helical" evidence="1">
    <location>
        <begin position="175"/>
        <end position="194"/>
    </location>
</feature>
<feature type="transmembrane region" description="Helical" evidence="1">
    <location>
        <begin position="200"/>
        <end position="220"/>
    </location>
</feature>
<proteinExistence type="predicted"/>
<keyword evidence="3" id="KW-0378">Hydrolase</keyword>
<evidence type="ECO:0000313" key="3">
    <source>
        <dbReference type="EMBL" id="SIO39669.1"/>
    </source>
</evidence>
<dbReference type="EMBL" id="FSRU01000001">
    <property type="protein sequence ID" value="SIO39669.1"/>
    <property type="molecule type" value="Genomic_DNA"/>
</dbReference>
<accession>A0A1N6J685</accession>
<dbReference type="Proteomes" id="UP000185151">
    <property type="component" value="Unassembled WGS sequence"/>
</dbReference>
<feature type="transmembrane region" description="Helical" evidence="1">
    <location>
        <begin position="259"/>
        <end position="283"/>
    </location>
</feature>